<name>A0ABS2EBA9_9FIRM</name>
<dbReference type="EMBL" id="JACLYY010000013">
    <property type="protein sequence ID" value="MBM6738850.1"/>
    <property type="molecule type" value="Genomic_DNA"/>
</dbReference>
<sequence length="301" mass="32603">MTKKIAVINDLSGFGRCSLTAAISVISVMGVQPCPLPTAILSGQTGYPHYYFDSYTDKMPLIRSEWEKMGVRFDGICTGFLADERQVKQIQMFLDSFLNEDTFLLVDPVLGGDGKPHGLFTEGLLKKMQELCKRADIITPNLTELCLLTGADYEELGSIKNISLLMEVISELARSLLHERLREVLVTGIRYTDGDGVPMMGNLTVTAGGHTLLPFPLIGGSYSGTGDLFAACIAAGMARGDSVEDTVRLAGKFISLAMADSIKEQVPRNDGVNYEKYLSMLAPSGTLYNGSDTHRSPASSP</sequence>
<evidence type="ECO:0000313" key="4">
    <source>
        <dbReference type="Proteomes" id="UP000716906"/>
    </source>
</evidence>
<dbReference type="Pfam" id="PF08543">
    <property type="entry name" value="Phos_pyr_kin"/>
    <property type="match status" value="1"/>
</dbReference>
<dbReference type="PANTHER" id="PTHR20858:SF17">
    <property type="entry name" value="HYDROXYMETHYLPYRIMIDINE_PHOSPHOMETHYLPYRIMIDINE KINASE THI20-RELATED"/>
    <property type="match status" value="1"/>
</dbReference>
<evidence type="ECO:0000313" key="3">
    <source>
        <dbReference type="EMBL" id="MBM6738850.1"/>
    </source>
</evidence>
<reference evidence="3 4" key="1">
    <citation type="journal article" date="2021" name="Sci. Rep.">
        <title>The distribution of antibiotic resistance genes in chicken gut microbiota commensals.</title>
        <authorList>
            <person name="Juricova H."/>
            <person name="Matiasovicova J."/>
            <person name="Kubasova T."/>
            <person name="Cejkova D."/>
            <person name="Rychlik I."/>
        </authorList>
    </citation>
    <scope>NUCLEOTIDE SEQUENCE [LARGE SCALE GENOMIC DNA]</scope>
    <source>
        <strain evidence="3 4">An773</strain>
    </source>
</reference>
<dbReference type="GO" id="GO:0008478">
    <property type="term" value="F:pyridoxal kinase activity"/>
    <property type="evidence" value="ECO:0007669"/>
    <property type="project" value="UniProtKB-EC"/>
</dbReference>
<evidence type="ECO:0000256" key="1">
    <source>
        <dbReference type="ARBA" id="ARBA00022977"/>
    </source>
</evidence>
<comment type="caution">
    <text evidence="3">The sequence shown here is derived from an EMBL/GenBank/DDBJ whole genome shotgun (WGS) entry which is preliminary data.</text>
</comment>
<proteinExistence type="predicted"/>
<dbReference type="SUPFAM" id="SSF53613">
    <property type="entry name" value="Ribokinase-like"/>
    <property type="match status" value="1"/>
</dbReference>
<protein>
    <submittedName>
        <fullName evidence="3">Pyridoxamine kinase</fullName>
        <ecNumber evidence="3">2.7.1.35</ecNumber>
    </submittedName>
</protein>
<dbReference type="EC" id="2.7.1.35" evidence="3"/>
<accession>A0ABS2EBA9</accession>
<keyword evidence="4" id="KW-1185">Reference proteome</keyword>
<evidence type="ECO:0000259" key="2">
    <source>
        <dbReference type="Pfam" id="PF08543"/>
    </source>
</evidence>
<feature type="domain" description="Pyridoxamine kinase/Phosphomethylpyrimidine kinase" evidence="2">
    <location>
        <begin position="23"/>
        <end position="263"/>
    </location>
</feature>
<dbReference type="PANTHER" id="PTHR20858">
    <property type="entry name" value="PHOSPHOMETHYLPYRIMIDINE KINASE"/>
    <property type="match status" value="1"/>
</dbReference>
<dbReference type="InterPro" id="IPR013749">
    <property type="entry name" value="PM/HMP-P_kinase-1"/>
</dbReference>
<dbReference type="NCBIfam" id="NF005491">
    <property type="entry name" value="PRK07105.1"/>
    <property type="match status" value="1"/>
</dbReference>
<dbReference type="Proteomes" id="UP000716906">
    <property type="component" value="Unassembled WGS sequence"/>
</dbReference>
<gene>
    <name evidence="3" type="ORF">H7U36_12195</name>
</gene>
<organism evidence="3 4">
    <name type="scientific">Faecalicatena fissicatena</name>
    <dbReference type="NCBI Taxonomy" id="290055"/>
    <lineage>
        <taxon>Bacteria</taxon>
        <taxon>Bacillati</taxon>
        <taxon>Bacillota</taxon>
        <taxon>Clostridia</taxon>
        <taxon>Lachnospirales</taxon>
        <taxon>Lachnospiraceae</taxon>
        <taxon>Faecalicatena</taxon>
    </lineage>
</organism>
<keyword evidence="3" id="KW-0808">Transferase</keyword>
<dbReference type="RefSeq" id="WP_191493846.1">
    <property type="nucleotide sequence ID" value="NZ_JACLYY010000013.1"/>
</dbReference>
<keyword evidence="1" id="KW-0784">Thiamine biosynthesis</keyword>
<keyword evidence="3" id="KW-0418">Kinase</keyword>
<dbReference type="InterPro" id="IPR029056">
    <property type="entry name" value="Ribokinase-like"/>
</dbReference>
<dbReference type="Gene3D" id="3.40.1190.20">
    <property type="match status" value="1"/>
</dbReference>